<dbReference type="RefSeq" id="XP_013090391.1">
    <property type="nucleotide sequence ID" value="XM_013234937.2"/>
</dbReference>
<evidence type="ECO:0000313" key="6">
    <source>
        <dbReference type="RefSeq" id="XP_013090391.1"/>
    </source>
</evidence>
<accession>A0A2C9M190</accession>
<evidence type="ECO:0000313" key="4">
    <source>
        <dbReference type="Proteomes" id="UP001165740"/>
    </source>
</evidence>
<dbReference type="OrthoDB" id="10062522at2759"/>
<dbReference type="VEuPathDB" id="VectorBase:BGLAX_035624"/>
<evidence type="ECO:0000313" key="3">
    <source>
        <dbReference type="Proteomes" id="UP000076420"/>
    </source>
</evidence>
<evidence type="ECO:0000313" key="5">
    <source>
        <dbReference type="RefSeq" id="XP_013090390.1"/>
    </source>
</evidence>
<dbReference type="OMA" id="YQRKIST"/>
<evidence type="ECO:0000313" key="2">
    <source>
        <dbReference type="EnsemblMetazoa" id="BGLB037358-PB"/>
    </source>
</evidence>
<dbReference type="GeneID" id="106074194"/>
<dbReference type="EnsemblMetazoa" id="BGLB037358-RB">
    <property type="protein sequence ID" value="BGLB037358-PB"/>
    <property type="gene ID" value="BGLB037358"/>
</dbReference>
<feature type="region of interest" description="Disordered" evidence="1">
    <location>
        <begin position="1"/>
        <end position="21"/>
    </location>
</feature>
<dbReference type="Proteomes" id="UP000076420">
    <property type="component" value="Unassembled WGS sequence"/>
</dbReference>
<reference evidence="5 6" key="2">
    <citation type="submission" date="2025-04" db="UniProtKB">
        <authorList>
            <consortium name="RefSeq"/>
        </authorList>
    </citation>
    <scope>IDENTIFICATION</scope>
</reference>
<dbReference type="RefSeq" id="XP_013090390.1">
    <property type="nucleotide sequence ID" value="XM_013234936.2"/>
</dbReference>
<protein>
    <submittedName>
        <fullName evidence="5 6">Uncharacterized protein LOC106074194</fullName>
    </submittedName>
</protein>
<dbReference type="KEGG" id="bgt:106074194"/>
<dbReference type="VEuPathDB" id="VectorBase:BGLB037358"/>
<name>A0A2C9M190_BIOGL</name>
<evidence type="ECO:0000256" key="1">
    <source>
        <dbReference type="SAM" id="MobiDB-lite"/>
    </source>
</evidence>
<organism evidence="2 3">
    <name type="scientific">Biomphalaria glabrata</name>
    <name type="common">Bloodfluke planorb</name>
    <name type="synonym">Freshwater snail</name>
    <dbReference type="NCBI Taxonomy" id="6526"/>
    <lineage>
        <taxon>Eukaryota</taxon>
        <taxon>Metazoa</taxon>
        <taxon>Spiralia</taxon>
        <taxon>Lophotrochozoa</taxon>
        <taxon>Mollusca</taxon>
        <taxon>Gastropoda</taxon>
        <taxon>Heterobranchia</taxon>
        <taxon>Euthyneura</taxon>
        <taxon>Panpulmonata</taxon>
        <taxon>Hygrophila</taxon>
        <taxon>Lymnaeoidea</taxon>
        <taxon>Planorbidae</taxon>
        <taxon>Biomphalaria</taxon>
    </lineage>
</organism>
<keyword evidence="4" id="KW-1185">Reference proteome</keyword>
<sequence length="172" mass="19339">MDPDQGQAGGDEGFADGEVPDDEAMEVANANNESDDEVLQGPKASVYFCDYDPGKQGHDIPKEEVEQMMQAEAYQRKIDTCHLCGKCWFDNQFSQDCTECGGFAMTRNCPICLGRCSEMWKRNVKMSHSYHEAYWDGACGLPEHLQRPYHIERFTDSSEDGLSQCLQDLSTS</sequence>
<dbReference type="Proteomes" id="UP001165740">
    <property type="component" value="Chromosome 17"/>
</dbReference>
<reference evidence="2" key="1">
    <citation type="submission" date="2020-05" db="UniProtKB">
        <authorList>
            <consortium name="EnsemblMetazoa"/>
        </authorList>
    </citation>
    <scope>IDENTIFICATION</scope>
    <source>
        <strain evidence="2">BB02</strain>
    </source>
</reference>
<gene>
    <name evidence="2" type="primary">106074194</name>
    <name evidence="5 6" type="synonym">LOC106074194</name>
</gene>
<dbReference type="AlphaFoldDB" id="A0A2C9M190"/>
<dbReference type="EnsemblMetazoa" id="BGLB037358-RA">
    <property type="protein sequence ID" value="BGLB037358-PA"/>
    <property type="gene ID" value="BGLB037358"/>
</dbReference>
<proteinExistence type="predicted"/>